<organism evidence="1 2">
    <name type="scientific">Truepera radiovictrix (strain DSM 17093 / CIP 108686 / LMG 22925 / RQ-24)</name>
    <dbReference type="NCBI Taxonomy" id="649638"/>
    <lineage>
        <taxon>Bacteria</taxon>
        <taxon>Thermotogati</taxon>
        <taxon>Deinococcota</taxon>
        <taxon>Deinococci</taxon>
        <taxon>Trueperales</taxon>
        <taxon>Trueperaceae</taxon>
        <taxon>Truepera</taxon>
    </lineage>
</organism>
<reference evidence="1 2" key="2">
    <citation type="journal article" date="2011" name="Stand. Genomic Sci.">
        <title>Complete genome sequence of Truepera radiovictrix type strain (RQ-24).</title>
        <authorList>
            <person name="Ivanova N."/>
            <person name="Rohde C."/>
            <person name="Munk C."/>
            <person name="Nolan M."/>
            <person name="Lucas S."/>
            <person name="Del Rio T.G."/>
            <person name="Tice H."/>
            <person name="Deshpande S."/>
            <person name="Cheng J.F."/>
            <person name="Tapia R."/>
            <person name="Han C."/>
            <person name="Goodwin L."/>
            <person name="Pitluck S."/>
            <person name="Liolios K."/>
            <person name="Mavromatis K."/>
            <person name="Mikhailova N."/>
            <person name="Pati A."/>
            <person name="Chen A."/>
            <person name="Palaniappan K."/>
            <person name="Land M."/>
            <person name="Hauser L."/>
            <person name="Chang Y.J."/>
            <person name="Jeffries C.D."/>
            <person name="Brambilla E."/>
            <person name="Rohde M."/>
            <person name="Goker M."/>
            <person name="Tindall B.J."/>
            <person name="Woyke T."/>
            <person name="Bristow J."/>
            <person name="Eisen J.A."/>
            <person name="Markowitz V."/>
            <person name="Hugenholtz P."/>
            <person name="Kyrpides N.C."/>
            <person name="Klenk H.P."/>
            <person name="Lapidus A."/>
        </authorList>
    </citation>
    <scope>NUCLEOTIDE SEQUENCE [LARGE SCALE GENOMIC DNA]</scope>
    <source>
        <strain evidence="2">DSM 17093 / CIP 108686 / LMG 22925 / RQ-24</strain>
    </source>
</reference>
<dbReference type="EMBL" id="CP002049">
    <property type="protein sequence ID" value="ADI15600.1"/>
    <property type="molecule type" value="Genomic_DNA"/>
</dbReference>
<dbReference type="eggNOG" id="COG0823">
    <property type="taxonomic scope" value="Bacteria"/>
</dbReference>
<keyword evidence="2" id="KW-1185">Reference proteome</keyword>
<sequence>MRPLAVTLLTASALLVGWAGGHTPEAPSRHAAYEVAAPRVRVLFEDPALLAYAQRVAREAEAALDVLEPLFGSAPPVTLRVEGETDVYNGLASALPRPNVGLRALFPTDTALGYGAESDLALLLVHELTHVLQFAFLEGRGAPRLGLVGETAATPPPAWLIEGLAVWAESTFTAGGRRDAALTRGLLESVALAGRWPTLPEVSLATFSGWPGAQAQYLFGGAFTDALITRHGFGAVLASLRAFNAGGVLRPFAAAWREAVGTDLEAEWATWRAEVLARARTRAAALHEVRGVGARRTATGWYTRAPTPSPDGRRLAWVSWPAAIKLAEVGPGGTLEDERTLLEGRLPTALAWLDARTLVYARVAPRPGRTLSELFALDVHTGVERQLTNGARAKLPAVTPEGCVLFVRDAPPERARLDAWCEGDVRTRWTAPPGVHPVGVAVSPAGQVALSLWQRGAVRLALLDPEGGVRWLTPPELQALEPAWRGERALLFRAVGPQGVAELFELSLTDGRLVQQTRTLGGAFAPAASPEGTGVWYVALGGGGYDVAFLSAADALQERTPHALAPAAPPLKTPPAAPPERGPFPVRPYTPLPSLAPFGWLPSAGELRVAPFGAAAEVSVLGLDDSAAHSYAAVLGFDTALTATSGLYGYVRYDYGAYEVLRAVPRPLRFGVQAGAWPYAGGGGRRETAFGVRAHVGAYLPLDRYTASLRAEGAALRLLDPTLARGALEASAHAALAEERTDPWGYRVRGGRAALHGVWSAARGLSLWGEGVVARTEAGWGVEAAWLAGFRPRWPLPAAPATDVAVLSTLGLRRSLPLALRYGDGLYAAERVTLEPRLRLWLDGALHVGADLTASLDAVLGYGTPVSFGVTLGYAGGVWLGVGPRAAF</sequence>
<dbReference type="RefSeq" id="WP_013178961.1">
    <property type="nucleotide sequence ID" value="NC_014221.1"/>
</dbReference>
<dbReference type="Proteomes" id="UP000000379">
    <property type="component" value="Chromosome"/>
</dbReference>
<dbReference type="STRING" id="649638.Trad_2492"/>
<dbReference type="InterPro" id="IPR011042">
    <property type="entry name" value="6-blade_b-propeller_TolB-like"/>
</dbReference>
<gene>
    <name evidence="1" type="ordered locus">Trad_2492</name>
</gene>
<proteinExistence type="predicted"/>
<accession>D7CTQ3</accession>
<dbReference type="OrthoDB" id="33879at2"/>
<protein>
    <recommendedName>
        <fullName evidence="3">WD40 domain protein beta Propeller</fullName>
    </recommendedName>
</protein>
<dbReference type="HOGENOM" id="CLU_325923_0_0_0"/>
<dbReference type="KEGG" id="tra:Trad_2492"/>
<name>D7CTQ3_TRURR</name>
<dbReference type="SUPFAM" id="SSF82171">
    <property type="entry name" value="DPP6 N-terminal domain-like"/>
    <property type="match status" value="1"/>
</dbReference>
<evidence type="ECO:0008006" key="3">
    <source>
        <dbReference type="Google" id="ProtNLM"/>
    </source>
</evidence>
<evidence type="ECO:0000313" key="2">
    <source>
        <dbReference type="Proteomes" id="UP000000379"/>
    </source>
</evidence>
<evidence type="ECO:0000313" key="1">
    <source>
        <dbReference type="EMBL" id="ADI15600.1"/>
    </source>
</evidence>
<reference evidence="2" key="1">
    <citation type="submission" date="2010-05" db="EMBL/GenBank/DDBJ databases">
        <title>The complete genome of Truepera radiovictris DSM 17093.</title>
        <authorList>
            <consortium name="US DOE Joint Genome Institute (JGI-PGF)"/>
            <person name="Lucas S."/>
            <person name="Copeland A."/>
            <person name="Lapidus A."/>
            <person name="Glavina del Rio T."/>
            <person name="Dalin E."/>
            <person name="Tice H."/>
            <person name="Bruce D."/>
            <person name="Goodwin L."/>
            <person name="Pitluck S."/>
            <person name="Kyrpides N."/>
            <person name="Mavromatis K."/>
            <person name="Ovchinnikova G."/>
            <person name="Munk A.C."/>
            <person name="Detter J.C."/>
            <person name="Han C."/>
            <person name="Tapia R."/>
            <person name="Land M."/>
            <person name="Hauser L."/>
            <person name="Markowitz V."/>
            <person name="Cheng J.-F."/>
            <person name="Hugenholtz P."/>
            <person name="Woyke T."/>
            <person name="Wu D."/>
            <person name="Tindall B."/>
            <person name="Pomrenke H.G."/>
            <person name="Brambilla E."/>
            <person name="Klenk H.-P."/>
            <person name="Eisen J.A."/>
        </authorList>
    </citation>
    <scope>NUCLEOTIDE SEQUENCE [LARGE SCALE GENOMIC DNA]</scope>
    <source>
        <strain evidence="2">DSM 17093 / CIP 108686 / LMG 22925 / RQ-24</strain>
    </source>
</reference>
<dbReference type="Gene3D" id="2.120.10.30">
    <property type="entry name" value="TolB, C-terminal domain"/>
    <property type="match status" value="2"/>
</dbReference>
<dbReference type="AlphaFoldDB" id="D7CTQ3"/>